<dbReference type="EMBL" id="CP032427">
    <property type="protein sequence ID" value="AYC40978.1"/>
    <property type="molecule type" value="Genomic_DNA"/>
</dbReference>
<evidence type="ECO:0000313" key="1">
    <source>
        <dbReference type="EMBL" id="AYC40978.1"/>
    </source>
</evidence>
<proteinExistence type="predicted"/>
<sequence>MLPGPGLDPDPVNPVSRALRKPKRLLEPLVVDQV</sequence>
<dbReference type="Proteomes" id="UP000265765">
    <property type="component" value="Chromosome"/>
</dbReference>
<dbReference type="KEGG" id="sge:DWG14_05254"/>
<evidence type="ECO:0000313" key="2">
    <source>
        <dbReference type="Proteomes" id="UP000265765"/>
    </source>
</evidence>
<name>A0AAI8L435_9ACTN</name>
<accession>A0AAI8L435</accession>
<reference evidence="1 2" key="1">
    <citation type="submission" date="2018-09" db="EMBL/GenBank/DDBJ databases">
        <title>Production of Trimethoprim by Streptomyces sp. 3E-1.</title>
        <authorList>
            <person name="Kang H.J."/>
            <person name="Kim S.B."/>
        </authorList>
    </citation>
    <scope>NUCLEOTIDE SEQUENCE [LARGE SCALE GENOMIC DNA]</scope>
    <source>
        <strain evidence="1 2">3E-1</strain>
    </source>
</reference>
<gene>
    <name evidence="1" type="ORF">DWG14_05254</name>
</gene>
<organism evidence="1 2">
    <name type="scientific">Streptomyces griseorubiginosus</name>
    <dbReference type="NCBI Taxonomy" id="67304"/>
    <lineage>
        <taxon>Bacteria</taxon>
        <taxon>Bacillati</taxon>
        <taxon>Actinomycetota</taxon>
        <taxon>Actinomycetes</taxon>
        <taxon>Kitasatosporales</taxon>
        <taxon>Streptomycetaceae</taxon>
        <taxon>Streptomyces</taxon>
    </lineage>
</organism>
<dbReference type="AlphaFoldDB" id="A0AAI8L435"/>
<protein>
    <submittedName>
        <fullName evidence="1">Uncharacterized protein</fullName>
    </submittedName>
</protein>